<dbReference type="Proteomes" id="UP000069205">
    <property type="component" value="Chromosome"/>
</dbReference>
<dbReference type="OrthoDB" id="9799646at2"/>
<dbReference type="PATRIC" id="fig|42253.5.peg.308"/>
<name>A0A0K2G727_NITMO</name>
<accession>A0A0K2G727</accession>
<evidence type="ECO:0000313" key="2">
    <source>
        <dbReference type="Proteomes" id="UP000069205"/>
    </source>
</evidence>
<dbReference type="RefSeq" id="WP_053378197.1">
    <property type="nucleotide sequence ID" value="NZ_CP011801.1"/>
</dbReference>
<sequence length="65" mass="7635">MHFVRIGNRALNLDRVTHCEVQVWHDAVSVKIYMTGMANNTPVVLNEEEAKEFWKYIEYIAEKPV</sequence>
<organism evidence="1 2">
    <name type="scientific">Nitrospira moscoviensis</name>
    <dbReference type="NCBI Taxonomy" id="42253"/>
    <lineage>
        <taxon>Bacteria</taxon>
        <taxon>Pseudomonadati</taxon>
        <taxon>Nitrospirota</taxon>
        <taxon>Nitrospiria</taxon>
        <taxon>Nitrospirales</taxon>
        <taxon>Nitrospiraceae</taxon>
        <taxon>Nitrospira</taxon>
    </lineage>
</organism>
<evidence type="ECO:0000313" key="1">
    <source>
        <dbReference type="EMBL" id="ALA56758.1"/>
    </source>
</evidence>
<keyword evidence="2" id="KW-1185">Reference proteome</keyword>
<reference evidence="1 2" key="1">
    <citation type="journal article" date="2015" name="Proc. Natl. Acad. Sci. U.S.A.">
        <title>Expanded metabolic versatility of ubiquitous nitrite-oxidizing bacteria from the genus Nitrospira.</title>
        <authorList>
            <person name="Koch H."/>
            <person name="Lucker S."/>
            <person name="Albertsen M."/>
            <person name="Kitzinger K."/>
            <person name="Herbold C."/>
            <person name="Spieck E."/>
            <person name="Nielsen P.H."/>
            <person name="Wagner M."/>
            <person name="Daims H."/>
        </authorList>
    </citation>
    <scope>NUCLEOTIDE SEQUENCE [LARGE SCALE GENOMIC DNA]</scope>
    <source>
        <strain evidence="1 2">NSP M-1</strain>
    </source>
</reference>
<dbReference type="EMBL" id="CP011801">
    <property type="protein sequence ID" value="ALA56758.1"/>
    <property type="molecule type" value="Genomic_DNA"/>
</dbReference>
<dbReference type="AlphaFoldDB" id="A0A0K2G727"/>
<dbReference type="KEGG" id="nmv:NITMOv2_0320"/>
<gene>
    <name evidence="1" type="ORF">NITMOv2_0320</name>
</gene>
<proteinExistence type="predicted"/>
<protein>
    <submittedName>
        <fullName evidence="1">Uncharacterized protein</fullName>
    </submittedName>
</protein>